<dbReference type="SUPFAM" id="SSF51735">
    <property type="entry name" value="NAD(P)-binding Rossmann-fold domains"/>
    <property type="match status" value="1"/>
</dbReference>
<dbReference type="InterPro" id="IPR016040">
    <property type="entry name" value="NAD(P)-bd_dom"/>
</dbReference>
<gene>
    <name evidence="2" type="ORF">FC46_GL000780</name>
</gene>
<evidence type="ECO:0000259" key="1">
    <source>
        <dbReference type="Pfam" id="PF13460"/>
    </source>
</evidence>
<reference evidence="2 3" key="1">
    <citation type="journal article" date="2015" name="Genome Announc.">
        <title>Expanding the biotechnology potential of lactobacilli through comparative genomics of 213 strains and associated genera.</title>
        <authorList>
            <person name="Sun Z."/>
            <person name="Harris H.M."/>
            <person name="McCann A."/>
            <person name="Guo C."/>
            <person name="Argimon S."/>
            <person name="Zhang W."/>
            <person name="Yang X."/>
            <person name="Jeffery I.B."/>
            <person name="Cooney J.C."/>
            <person name="Kagawa T.F."/>
            <person name="Liu W."/>
            <person name="Song Y."/>
            <person name="Salvetti E."/>
            <person name="Wrobel A."/>
            <person name="Rasinkangas P."/>
            <person name="Parkhill J."/>
            <person name="Rea M.C."/>
            <person name="O'Sullivan O."/>
            <person name="Ritari J."/>
            <person name="Douillard F.P."/>
            <person name="Paul Ross R."/>
            <person name="Yang R."/>
            <person name="Briner A.E."/>
            <person name="Felis G.E."/>
            <person name="de Vos W.M."/>
            <person name="Barrangou R."/>
            <person name="Klaenhammer T.R."/>
            <person name="Caufield P.W."/>
            <person name="Cui Y."/>
            <person name="Zhang H."/>
            <person name="O'Toole P.W."/>
        </authorList>
    </citation>
    <scope>NUCLEOTIDE SEQUENCE [LARGE SCALE GENOMIC DNA]</scope>
    <source>
        <strain evidence="2 3">DSM 16043</strain>
    </source>
</reference>
<name>A0A0R1U885_9LACO</name>
<evidence type="ECO:0000313" key="2">
    <source>
        <dbReference type="EMBL" id="KRL89510.1"/>
    </source>
</evidence>
<comment type="caution">
    <text evidence="2">The sequence shown here is derived from an EMBL/GenBank/DDBJ whole genome shotgun (WGS) entry which is preliminary data.</text>
</comment>
<dbReference type="Pfam" id="PF13460">
    <property type="entry name" value="NAD_binding_10"/>
    <property type="match status" value="1"/>
</dbReference>
<dbReference type="Gene3D" id="3.40.50.720">
    <property type="entry name" value="NAD(P)-binding Rossmann-like Domain"/>
    <property type="match status" value="1"/>
</dbReference>
<dbReference type="RefSeq" id="WP_057799134.1">
    <property type="nucleotide sequence ID" value="NZ_AZFM01000022.1"/>
</dbReference>
<dbReference type="AlphaFoldDB" id="A0A0R1U885"/>
<dbReference type="PANTHER" id="PTHR15020:SF11">
    <property type="entry name" value="OS06G0360300 PROTEIN"/>
    <property type="match status" value="1"/>
</dbReference>
<protein>
    <submittedName>
        <fullName evidence="2">Putative oxidoreductase</fullName>
    </submittedName>
</protein>
<dbReference type="EMBL" id="AZFM01000022">
    <property type="protein sequence ID" value="KRL89510.1"/>
    <property type="molecule type" value="Genomic_DNA"/>
</dbReference>
<sequence length="219" mass="24345">MKVTILAANGQIAHLVENEILTNPEYKDVELSLMLRNKNRLNDLADDPRVTLFEGDLNKLDDVVAATKDADLVWSAVVDHDAQNRPTKNVIEAAKQNGFKRYINTSLLGIYDEVSGAFGKWNRDTCFNGDPTGSAPTVADEMLEKSDLDNTTLRLPWLNDRDEVKYKLTHRHDTYYGVSGSRKSMADVVLKIIADPSFASNDSLGIADPDTEGSDRPVY</sequence>
<evidence type="ECO:0000313" key="3">
    <source>
        <dbReference type="Proteomes" id="UP000051036"/>
    </source>
</evidence>
<organism evidence="2 3">
    <name type="scientific">Lactobacillus kalixensis DSM 16043</name>
    <dbReference type="NCBI Taxonomy" id="1423763"/>
    <lineage>
        <taxon>Bacteria</taxon>
        <taxon>Bacillati</taxon>
        <taxon>Bacillota</taxon>
        <taxon>Bacilli</taxon>
        <taxon>Lactobacillales</taxon>
        <taxon>Lactobacillaceae</taxon>
        <taxon>Lactobacillus</taxon>
    </lineage>
</organism>
<dbReference type="STRING" id="1423763.FC46_GL000780"/>
<feature type="domain" description="NAD(P)-binding" evidence="1">
    <location>
        <begin position="8"/>
        <end position="196"/>
    </location>
</feature>
<proteinExistence type="predicted"/>
<dbReference type="PATRIC" id="fig|1423763.3.peg.788"/>
<dbReference type="PANTHER" id="PTHR15020">
    <property type="entry name" value="FLAVIN REDUCTASE-RELATED"/>
    <property type="match status" value="1"/>
</dbReference>
<accession>A0A0R1U885</accession>
<dbReference type="InterPro" id="IPR036291">
    <property type="entry name" value="NAD(P)-bd_dom_sf"/>
</dbReference>
<keyword evidence="3" id="KW-1185">Reference proteome</keyword>
<dbReference type="Proteomes" id="UP000051036">
    <property type="component" value="Unassembled WGS sequence"/>
</dbReference>
<dbReference type="OrthoDB" id="9803892at2"/>